<dbReference type="GO" id="GO:0006612">
    <property type="term" value="P:protein targeting to membrane"/>
    <property type="evidence" value="ECO:0007669"/>
    <property type="project" value="TreeGrafter"/>
</dbReference>
<evidence type="ECO:0000313" key="11">
    <source>
        <dbReference type="Proteomes" id="UP000694565"/>
    </source>
</evidence>
<keyword evidence="5 7" id="KW-0472">Membrane</keyword>
<proteinExistence type="inferred from homology"/>
<keyword evidence="6 7" id="KW-0012">Acyltransferase</keyword>
<organism evidence="10 11">
    <name type="scientific">Cyclopterus lumpus</name>
    <name type="common">Lumpsucker</name>
    <dbReference type="NCBI Taxonomy" id="8103"/>
    <lineage>
        <taxon>Eukaryota</taxon>
        <taxon>Metazoa</taxon>
        <taxon>Chordata</taxon>
        <taxon>Craniata</taxon>
        <taxon>Vertebrata</taxon>
        <taxon>Euteleostomi</taxon>
        <taxon>Actinopterygii</taxon>
        <taxon>Neopterygii</taxon>
        <taxon>Teleostei</taxon>
        <taxon>Neoteleostei</taxon>
        <taxon>Acanthomorphata</taxon>
        <taxon>Eupercaria</taxon>
        <taxon>Perciformes</taxon>
        <taxon>Cottioidei</taxon>
        <taxon>Cottales</taxon>
        <taxon>Cyclopteridae</taxon>
        <taxon>Cyclopterus</taxon>
    </lineage>
</organism>
<feature type="region of interest" description="Disordered" evidence="8">
    <location>
        <begin position="334"/>
        <end position="360"/>
    </location>
</feature>
<dbReference type="Ensembl" id="ENSCLMT00005023664.1">
    <property type="protein sequence ID" value="ENSCLMP00005022584.1"/>
    <property type="gene ID" value="ENSCLMG00005011211.1"/>
</dbReference>
<evidence type="ECO:0000313" key="10">
    <source>
        <dbReference type="Ensembl" id="ENSCLMP00005022584.1"/>
    </source>
</evidence>
<dbReference type="EC" id="2.3.1.225" evidence="7"/>
<dbReference type="GO" id="GO:0019706">
    <property type="term" value="F:protein-cysteine S-palmitoyltransferase activity"/>
    <property type="evidence" value="ECO:0007669"/>
    <property type="project" value="UniProtKB-EC"/>
</dbReference>
<sequence>MNCFCKKMRRTSPVHGSSRNELVPSKPPRVNGWSWPPQAFQVVGWLVYSYLAIVSFGIYIPLLPLPWNLVVYALTGITFIVHFIAHIAAVTIDPADVSVRAKRRYSSPMAFFDRTKQPHVIQDLHCYLCDVKVVKHCGVCNKCVEDFDHHCKWLNTCVGGWNAFCTNISFYVCFQVLLFCTVLCYASCLSVILFFVRLSIVMLGNGTWLAFLPLAPIKTSSAGLLILAFMTGMLSITCMLLLSHLLAFHFYLCISTYDYVKRQRQKEARDIEAGNPQDVKINSKAPQNQESSIDCEPALSNSSGTWTFDDTGPFTSRLSESIFTEVENFKKSADKENSFHYGTENPTKNTARPSGELSYD</sequence>
<reference evidence="10" key="2">
    <citation type="submission" date="2025-09" db="UniProtKB">
        <authorList>
            <consortium name="Ensembl"/>
        </authorList>
    </citation>
    <scope>IDENTIFICATION</scope>
</reference>
<comment type="subcellular location">
    <subcellularLocation>
        <location evidence="1">Membrane</location>
        <topology evidence="1">Multi-pass membrane protein</topology>
    </subcellularLocation>
</comment>
<dbReference type="GO" id="GO:0005783">
    <property type="term" value="C:endoplasmic reticulum"/>
    <property type="evidence" value="ECO:0007669"/>
    <property type="project" value="TreeGrafter"/>
</dbReference>
<keyword evidence="4 7" id="KW-1133">Transmembrane helix</keyword>
<evidence type="ECO:0000256" key="6">
    <source>
        <dbReference type="ARBA" id="ARBA00023315"/>
    </source>
</evidence>
<feature type="region of interest" description="Disordered" evidence="8">
    <location>
        <begin position="269"/>
        <end position="294"/>
    </location>
</feature>
<reference evidence="10" key="1">
    <citation type="submission" date="2025-08" db="UniProtKB">
        <authorList>
            <consortium name="Ensembl"/>
        </authorList>
    </citation>
    <scope>IDENTIFICATION</scope>
</reference>
<evidence type="ECO:0000256" key="7">
    <source>
        <dbReference type="RuleBase" id="RU079119"/>
    </source>
</evidence>
<dbReference type="PANTHER" id="PTHR22883">
    <property type="entry name" value="ZINC FINGER DHHC DOMAIN CONTAINING PROTEIN"/>
    <property type="match status" value="1"/>
</dbReference>
<evidence type="ECO:0000256" key="8">
    <source>
        <dbReference type="SAM" id="MobiDB-lite"/>
    </source>
</evidence>
<evidence type="ECO:0000259" key="9">
    <source>
        <dbReference type="Pfam" id="PF01529"/>
    </source>
</evidence>
<dbReference type="InterPro" id="IPR039859">
    <property type="entry name" value="PFA4/ZDH16/20/ERF2-like"/>
</dbReference>
<evidence type="ECO:0000256" key="5">
    <source>
        <dbReference type="ARBA" id="ARBA00023136"/>
    </source>
</evidence>
<dbReference type="GO" id="GO:0005794">
    <property type="term" value="C:Golgi apparatus"/>
    <property type="evidence" value="ECO:0007669"/>
    <property type="project" value="TreeGrafter"/>
</dbReference>
<feature type="transmembrane region" description="Helical" evidence="7">
    <location>
        <begin position="42"/>
        <end position="63"/>
    </location>
</feature>
<comment type="similarity">
    <text evidence="7">Belongs to the DHHC palmitoyltransferase family.</text>
</comment>
<accession>A0A8C2Z640</accession>
<dbReference type="AlphaFoldDB" id="A0A8C2Z640"/>
<name>A0A8C2Z640_CYCLU</name>
<comment type="catalytic activity">
    <reaction evidence="7">
        <text>L-cysteinyl-[protein] + hexadecanoyl-CoA = S-hexadecanoyl-L-cysteinyl-[protein] + CoA</text>
        <dbReference type="Rhea" id="RHEA:36683"/>
        <dbReference type="Rhea" id="RHEA-COMP:10131"/>
        <dbReference type="Rhea" id="RHEA-COMP:11032"/>
        <dbReference type="ChEBI" id="CHEBI:29950"/>
        <dbReference type="ChEBI" id="CHEBI:57287"/>
        <dbReference type="ChEBI" id="CHEBI:57379"/>
        <dbReference type="ChEBI" id="CHEBI:74151"/>
        <dbReference type="EC" id="2.3.1.225"/>
    </reaction>
</comment>
<dbReference type="InterPro" id="IPR001594">
    <property type="entry name" value="Palmitoyltrfase_DHHC"/>
</dbReference>
<evidence type="ECO:0000256" key="2">
    <source>
        <dbReference type="ARBA" id="ARBA00022679"/>
    </source>
</evidence>
<keyword evidence="3 7" id="KW-0812">Transmembrane</keyword>
<dbReference type="Pfam" id="PF01529">
    <property type="entry name" value="DHHC"/>
    <property type="match status" value="1"/>
</dbReference>
<dbReference type="GO" id="GO:0016020">
    <property type="term" value="C:membrane"/>
    <property type="evidence" value="ECO:0007669"/>
    <property type="project" value="UniProtKB-SubCell"/>
</dbReference>
<dbReference type="Proteomes" id="UP000694565">
    <property type="component" value="Unplaced"/>
</dbReference>
<keyword evidence="11" id="KW-1185">Reference proteome</keyword>
<dbReference type="PANTHER" id="PTHR22883:SF22">
    <property type="entry name" value="PALMITOYLTRANSFERASE ZDHHC11-RELATED"/>
    <property type="match status" value="1"/>
</dbReference>
<evidence type="ECO:0000256" key="1">
    <source>
        <dbReference type="ARBA" id="ARBA00004141"/>
    </source>
</evidence>
<feature type="transmembrane region" description="Helical" evidence="7">
    <location>
        <begin position="224"/>
        <end position="254"/>
    </location>
</feature>
<protein>
    <recommendedName>
        <fullName evidence="7">Palmitoyltransferase</fullName>
        <ecNumber evidence="7">2.3.1.225</ecNumber>
    </recommendedName>
</protein>
<feature type="transmembrane region" description="Helical" evidence="7">
    <location>
        <begin position="69"/>
        <end position="92"/>
    </location>
</feature>
<keyword evidence="2 7" id="KW-0808">Transferase</keyword>
<dbReference type="GeneTree" id="ENSGT00940000161608"/>
<evidence type="ECO:0000256" key="4">
    <source>
        <dbReference type="ARBA" id="ARBA00022989"/>
    </source>
</evidence>
<evidence type="ECO:0000256" key="3">
    <source>
        <dbReference type="ARBA" id="ARBA00022692"/>
    </source>
</evidence>
<feature type="transmembrane region" description="Helical" evidence="7">
    <location>
        <begin position="176"/>
        <end position="204"/>
    </location>
</feature>
<comment type="domain">
    <text evidence="7">The DHHC domain is required for palmitoyltransferase activity.</text>
</comment>
<feature type="domain" description="Palmitoyltransferase DHHC" evidence="9">
    <location>
        <begin position="126"/>
        <end position="256"/>
    </location>
</feature>
<dbReference type="PROSITE" id="PS50216">
    <property type="entry name" value="DHHC"/>
    <property type="match status" value="1"/>
</dbReference>